<sequence>MPRRVRLVLLHGSQVNRAVWTRYAGLLGPHVELVAPDLPAHGARRGEPFTWEGALQAVTTAVGEPDGTPVVLAGHSLGGYLALAWAGRHPHRLAGLALLGASAVPTGPGALLYRVLARVEHRLGADRMARGVDRELAALLPSAVAAAVKDAGYGFDGIPDAWSAVMRECRPELLTEVTAPVLLVNGQLDQLRIDARRFRRAARSAPWVRVVTVPRGLHVFPLTHPAETVAALWELLAWARRFAPAAPPA</sequence>
<gene>
    <name evidence="2" type="ORF">H9L10_04500</name>
</gene>
<reference evidence="2 3" key="1">
    <citation type="submission" date="2020-08" db="EMBL/GenBank/DDBJ databases">
        <title>Genome sequence of Phycicoccus endophyticus JCM 31784T.</title>
        <authorList>
            <person name="Hyun D.-W."/>
            <person name="Bae J.-W."/>
        </authorList>
    </citation>
    <scope>NUCLEOTIDE SEQUENCE [LARGE SCALE GENOMIC DNA]</scope>
    <source>
        <strain evidence="2 3">JCM 31784</strain>
    </source>
</reference>
<dbReference type="PRINTS" id="PR00111">
    <property type="entry name" value="ABHYDROLASE"/>
</dbReference>
<keyword evidence="3" id="KW-1185">Reference proteome</keyword>
<protein>
    <submittedName>
        <fullName evidence="2">Alpha/beta hydrolase</fullName>
    </submittedName>
</protein>
<accession>A0A7G9R3X6</accession>
<organism evidence="2 3">
    <name type="scientific">Phycicoccus endophyticus</name>
    <dbReference type="NCBI Taxonomy" id="1690220"/>
    <lineage>
        <taxon>Bacteria</taxon>
        <taxon>Bacillati</taxon>
        <taxon>Actinomycetota</taxon>
        <taxon>Actinomycetes</taxon>
        <taxon>Micrococcales</taxon>
        <taxon>Intrasporangiaceae</taxon>
        <taxon>Phycicoccus</taxon>
    </lineage>
</organism>
<evidence type="ECO:0000313" key="2">
    <source>
        <dbReference type="EMBL" id="QNN50301.1"/>
    </source>
</evidence>
<dbReference type="RefSeq" id="WP_166097769.1">
    <property type="nucleotide sequence ID" value="NZ_BMMY01000001.1"/>
</dbReference>
<proteinExistence type="predicted"/>
<dbReference type="InterPro" id="IPR000073">
    <property type="entry name" value="AB_hydrolase_1"/>
</dbReference>
<dbReference type="GO" id="GO:0016020">
    <property type="term" value="C:membrane"/>
    <property type="evidence" value="ECO:0007669"/>
    <property type="project" value="TreeGrafter"/>
</dbReference>
<dbReference type="PANTHER" id="PTHR43798">
    <property type="entry name" value="MONOACYLGLYCEROL LIPASE"/>
    <property type="match status" value="1"/>
</dbReference>
<dbReference type="EMBL" id="CP060712">
    <property type="protein sequence ID" value="QNN50301.1"/>
    <property type="molecule type" value="Genomic_DNA"/>
</dbReference>
<evidence type="ECO:0000313" key="3">
    <source>
        <dbReference type="Proteomes" id="UP000515976"/>
    </source>
</evidence>
<dbReference type="Gene3D" id="3.40.50.1820">
    <property type="entry name" value="alpha/beta hydrolase"/>
    <property type="match status" value="1"/>
</dbReference>
<dbReference type="Proteomes" id="UP000515976">
    <property type="component" value="Chromosome"/>
</dbReference>
<keyword evidence="2" id="KW-0378">Hydrolase</keyword>
<dbReference type="InterPro" id="IPR050266">
    <property type="entry name" value="AB_hydrolase_sf"/>
</dbReference>
<dbReference type="Pfam" id="PF12697">
    <property type="entry name" value="Abhydrolase_6"/>
    <property type="match status" value="1"/>
</dbReference>
<dbReference type="AlphaFoldDB" id="A0A7G9R3X6"/>
<dbReference type="KEGG" id="pei:H9L10_04500"/>
<dbReference type="PANTHER" id="PTHR43798:SF33">
    <property type="entry name" value="HYDROLASE, PUTATIVE (AFU_ORTHOLOGUE AFUA_2G14860)-RELATED"/>
    <property type="match status" value="1"/>
</dbReference>
<dbReference type="GO" id="GO:0016787">
    <property type="term" value="F:hydrolase activity"/>
    <property type="evidence" value="ECO:0007669"/>
    <property type="project" value="UniProtKB-KW"/>
</dbReference>
<dbReference type="SUPFAM" id="SSF53474">
    <property type="entry name" value="alpha/beta-Hydrolases"/>
    <property type="match status" value="1"/>
</dbReference>
<evidence type="ECO:0000259" key="1">
    <source>
        <dbReference type="Pfam" id="PF12697"/>
    </source>
</evidence>
<dbReference type="InterPro" id="IPR029058">
    <property type="entry name" value="AB_hydrolase_fold"/>
</dbReference>
<feature type="domain" description="AB hydrolase-1" evidence="1">
    <location>
        <begin position="7"/>
        <end position="231"/>
    </location>
</feature>
<name>A0A7G9R3X6_9MICO</name>